<accession>A0AAV7DAU1</accession>
<dbReference type="InterPro" id="IPR036236">
    <property type="entry name" value="Znf_C2H2_sf"/>
</dbReference>
<feature type="region of interest" description="Disordered" evidence="7">
    <location>
        <begin position="223"/>
        <end position="242"/>
    </location>
</feature>
<evidence type="ECO:0000256" key="2">
    <source>
        <dbReference type="ARBA" id="ARBA00022723"/>
    </source>
</evidence>
<sequence length="487" mass="53786">MASSAVDGPIGIPFPDHGSDVLCALNGQRQRGELCDVLLLCQGRDFPAHRSVLAACSLYFRQLFTSGPAAERLTVYQLDFVTAESLSALLDFAYTATLTLSSGNVGEILDASRLLDIGTVRNVCADLLDGPFLEYKESEHLVDPQNLARAQEYLEYFQSKGQEGSPWESTCALGQEAELSSKLEEEYNQSLQENGSDGQLLDEWQGKDEDQMYDPPQNGHYRLMPEDKNCDRGTEPQDAEGSPLLEGLAGASCLDEMDSLTASALLQHIMSTSQREGVGAEDESEEGIMDYYLKYFRSGPHEEEEEEDGEEGGGGYPGWSQKVEKKMRAKAFQKCPICEKVIQGAGKLPRHIRTHTGEKPYECIICKVRFTRQDKLKVHMRKHTGEKPYLCQQCGAAFAHNYDLKNHTRVHTGLRPYQCQACHKTFVRSDHLHRHLKKDGCNGIPSRRGRKPRIREGIAPLPPPPGSGNGPGEIHAGCPSVGAGNTS</sequence>
<dbReference type="Gene3D" id="3.30.160.60">
    <property type="entry name" value="Classic Zinc Finger"/>
    <property type="match status" value="4"/>
</dbReference>
<keyword evidence="5" id="KW-0862">Zinc</keyword>
<feature type="domain" description="C2H2-type" evidence="9">
    <location>
        <begin position="361"/>
        <end position="388"/>
    </location>
</feature>
<feature type="region of interest" description="Disordered" evidence="7">
    <location>
        <begin position="300"/>
        <end position="319"/>
    </location>
</feature>
<evidence type="ECO:0000259" key="8">
    <source>
        <dbReference type="PROSITE" id="PS50097"/>
    </source>
</evidence>
<dbReference type="InterPro" id="IPR011333">
    <property type="entry name" value="SKP1/BTB/POZ_sf"/>
</dbReference>
<dbReference type="FunFam" id="3.30.160.60:FF:001448">
    <property type="entry name" value="Zinc finger and BTB domain containing 7a"/>
    <property type="match status" value="1"/>
</dbReference>
<evidence type="ECO:0000259" key="9">
    <source>
        <dbReference type="PROSITE" id="PS50157"/>
    </source>
</evidence>
<evidence type="ECO:0000256" key="1">
    <source>
        <dbReference type="ARBA" id="ARBA00006991"/>
    </source>
</evidence>
<dbReference type="FunFam" id="3.30.160.60:FF:000115">
    <property type="entry name" value="Zinc finger and BTB domain containing 7C"/>
    <property type="match status" value="1"/>
</dbReference>
<keyword evidence="11" id="KW-1185">Reference proteome</keyword>
<feature type="compositionally biased region" description="Basic and acidic residues" evidence="7">
    <location>
        <begin position="223"/>
        <end position="235"/>
    </location>
</feature>
<dbReference type="AlphaFoldDB" id="A0AAV7DAU1"/>
<evidence type="ECO:0000256" key="6">
    <source>
        <dbReference type="PROSITE-ProRule" id="PRU00042"/>
    </source>
</evidence>
<gene>
    <name evidence="10" type="ORF">GDO81_001138</name>
</gene>
<evidence type="ECO:0008006" key="12">
    <source>
        <dbReference type="Google" id="ProtNLM"/>
    </source>
</evidence>
<evidence type="ECO:0000313" key="11">
    <source>
        <dbReference type="Proteomes" id="UP000824782"/>
    </source>
</evidence>
<dbReference type="SMART" id="SM00225">
    <property type="entry name" value="BTB"/>
    <property type="match status" value="1"/>
</dbReference>
<dbReference type="InterPro" id="IPR050457">
    <property type="entry name" value="ZnFinger_BTB_dom_contain"/>
</dbReference>
<dbReference type="Pfam" id="PF00096">
    <property type="entry name" value="zf-C2H2"/>
    <property type="match status" value="3"/>
</dbReference>
<dbReference type="EMBL" id="WNYA01000001">
    <property type="protein sequence ID" value="KAG8594274.1"/>
    <property type="molecule type" value="Genomic_DNA"/>
</dbReference>
<dbReference type="FunFam" id="3.30.160.60:FF:001442">
    <property type="entry name" value="zinc finger protein 696"/>
    <property type="match status" value="1"/>
</dbReference>
<dbReference type="PROSITE" id="PS50097">
    <property type="entry name" value="BTB"/>
    <property type="match status" value="1"/>
</dbReference>
<proteinExistence type="inferred from homology"/>
<dbReference type="Gene3D" id="3.30.710.10">
    <property type="entry name" value="Potassium Channel Kv1.1, Chain A"/>
    <property type="match status" value="1"/>
</dbReference>
<dbReference type="GO" id="GO:0000978">
    <property type="term" value="F:RNA polymerase II cis-regulatory region sequence-specific DNA binding"/>
    <property type="evidence" value="ECO:0007669"/>
    <property type="project" value="TreeGrafter"/>
</dbReference>
<dbReference type="PROSITE" id="PS50157">
    <property type="entry name" value="ZINC_FINGER_C2H2_2"/>
    <property type="match status" value="4"/>
</dbReference>
<dbReference type="EMBL" id="WNYA01000001">
    <property type="protein sequence ID" value="KAG8594272.1"/>
    <property type="molecule type" value="Genomic_DNA"/>
</dbReference>
<feature type="compositionally biased region" description="Acidic residues" evidence="7">
    <location>
        <begin position="302"/>
        <end position="311"/>
    </location>
</feature>
<keyword evidence="4 6" id="KW-0863">Zinc-finger</keyword>
<evidence type="ECO:0000256" key="4">
    <source>
        <dbReference type="ARBA" id="ARBA00022771"/>
    </source>
</evidence>
<feature type="region of interest" description="Disordered" evidence="7">
    <location>
        <begin position="442"/>
        <end position="487"/>
    </location>
</feature>
<name>A0AAV7DAU1_ENGPU</name>
<comment type="similarity">
    <text evidence="1">Belongs to the krueppel C2H2-type zinc-finger protein family.</text>
</comment>
<evidence type="ECO:0000313" key="10">
    <source>
        <dbReference type="EMBL" id="KAG8594273.1"/>
    </source>
</evidence>
<dbReference type="SUPFAM" id="SSF54695">
    <property type="entry name" value="POZ domain"/>
    <property type="match status" value="1"/>
</dbReference>
<evidence type="ECO:0000256" key="7">
    <source>
        <dbReference type="SAM" id="MobiDB-lite"/>
    </source>
</evidence>
<evidence type="ECO:0000256" key="5">
    <source>
        <dbReference type="ARBA" id="ARBA00022833"/>
    </source>
</evidence>
<dbReference type="EMBL" id="WNYA01000001">
    <property type="protein sequence ID" value="KAG8594271.1"/>
    <property type="molecule type" value="Genomic_DNA"/>
</dbReference>
<keyword evidence="3" id="KW-0677">Repeat</keyword>
<comment type="caution">
    <text evidence="10">The sequence shown here is derived from an EMBL/GenBank/DDBJ whole genome shotgun (WGS) entry which is preliminary data.</text>
</comment>
<dbReference type="Pfam" id="PF00651">
    <property type="entry name" value="BTB"/>
    <property type="match status" value="1"/>
</dbReference>
<dbReference type="SMART" id="SM00355">
    <property type="entry name" value="ZnF_C2H2"/>
    <property type="match status" value="4"/>
</dbReference>
<reference evidence="10" key="1">
    <citation type="thesis" date="2020" institute="ProQuest LLC" country="789 East Eisenhower Parkway, Ann Arbor, MI, USA">
        <title>Comparative Genomics and Chromosome Evolution.</title>
        <authorList>
            <person name="Mudd A.B."/>
        </authorList>
    </citation>
    <scope>NUCLEOTIDE SEQUENCE</scope>
    <source>
        <strain evidence="10">237g6f4</strain>
        <tissue evidence="10">Blood</tissue>
    </source>
</reference>
<keyword evidence="2" id="KW-0479">Metal-binding</keyword>
<dbReference type="SUPFAM" id="SSF57667">
    <property type="entry name" value="beta-beta-alpha zinc fingers"/>
    <property type="match status" value="2"/>
</dbReference>
<feature type="domain" description="BTB" evidence="8">
    <location>
        <begin position="35"/>
        <end position="102"/>
    </location>
</feature>
<dbReference type="InterPro" id="IPR013087">
    <property type="entry name" value="Znf_C2H2_type"/>
</dbReference>
<dbReference type="GO" id="GO:0008270">
    <property type="term" value="F:zinc ion binding"/>
    <property type="evidence" value="ECO:0007669"/>
    <property type="project" value="UniProtKB-KW"/>
</dbReference>
<dbReference type="InterPro" id="IPR000210">
    <property type="entry name" value="BTB/POZ_dom"/>
</dbReference>
<dbReference type="PANTHER" id="PTHR46105:SF6">
    <property type="entry name" value="ZINC FINGER AND BTB DOMAIN-CONTAINING PROTEIN 7A"/>
    <property type="match status" value="1"/>
</dbReference>
<dbReference type="Proteomes" id="UP000824782">
    <property type="component" value="Unassembled WGS sequence"/>
</dbReference>
<feature type="domain" description="C2H2-type" evidence="9">
    <location>
        <begin position="333"/>
        <end position="360"/>
    </location>
</feature>
<dbReference type="PANTHER" id="PTHR46105">
    <property type="entry name" value="AGAP004733-PA"/>
    <property type="match status" value="1"/>
</dbReference>
<dbReference type="GO" id="GO:0000981">
    <property type="term" value="F:DNA-binding transcription factor activity, RNA polymerase II-specific"/>
    <property type="evidence" value="ECO:0007669"/>
    <property type="project" value="TreeGrafter"/>
</dbReference>
<feature type="domain" description="C2H2-type" evidence="9">
    <location>
        <begin position="389"/>
        <end position="416"/>
    </location>
</feature>
<protein>
    <recommendedName>
        <fullName evidence="12">Zinc finger and BTB domain-containing protein 7A</fullName>
    </recommendedName>
</protein>
<evidence type="ECO:0000256" key="3">
    <source>
        <dbReference type="ARBA" id="ARBA00022737"/>
    </source>
</evidence>
<feature type="domain" description="C2H2-type" evidence="9">
    <location>
        <begin position="417"/>
        <end position="452"/>
    </location>
</feature>
<dbReference type="EMBL" id="WNYA01000001">
    <property type="protein sequence ID" value="KAG8594273.1"/>
    <property type="molecule type" value="Genomic_DNA"/>
</dbReference>
<dbReference type="PROSITE" id="PS00028">
    <property type="entry name" value="ZINC_FINGER_C2H2_1"/>
    <property type="match status" value="3"/>
</dbReference>
<organism evidence="10 11">
    <name type="scientific">Engystomops pustulosus</name>
    <name type="common">Tungara frog</name>
    <name type="synonym">Physalaemus pustulosus</name>
    <dbReference type="NCBI Taxonomy" id="76066"/>
    <lineage>
        <taxon>Eukaryota</taxon>
        <taxon>Metazoa</taxon>
        <taxon>Chordata</taxon>
        <taxon>Craniata</taxon>
        <taxon>Vertebrata</taxon>
        <taxon>Euteleostomi</taxon>
        <taxon>Amphibia</taxon>
        <taxon>Batrachia</taxon>
        <taxon>Anura</taxon>
        <taxon>Neobatrachia</taxon>
        <taxon>Hyloidea</taxon>
        <taxon>Leptodactylidae</taxon>
        <taxon>Leiuperinae</taxon>
        <taxon>Engystomops</taxon>
    </lineage>
</organism>